<reference evidence="3 4" key="1">
    <citation type="submission" date="2018-11" db="EMBL/GenBank/DDBJ databases">
        <title>Whole genome sequence of Streptomyces paromomycinus NBRC 15454(T).</title>
        <authorList>
            <person name="Komaki H."/>
            <person name="Tamura T."/>
        </authorList>
    </citation>
    <scope>NUCLEOTIDE SEQUENCE [LARGE SCALE GENOMIC DNA]</scope>
    <source>
        <strain evidence="3 4">NBRC 15454</strain>
    </source>
</reference>
<keyword evidence="2" id="KW-0812">Transmembrane</keyword>
<protein>
    <submittedName>
        <fullName evidence="3">Uncharacterized protein</fullName>
    </submittedName>
</protein>
<name>A0A401W0X4_STREY</name>
<dbReference type="EMBL" id="BHZD01000001">
    <property type="protein sequence ID" value="GCD42983.1"/>
    <property type="molecule type" value="Genomic_DNA"/>
</dbReference>
<comment type="caution">
    <text evidence="3">The sequence shown here is derived from an EMBL/GenBank/DDBJ whole genome shotgun (WGS) entry which is preliminary data.</text>
</comment>
<keyword evidence="4" id="KW-1185">Reference proteome</keyword>
<feature type="transmembrane region" description="Helical" evidence="2">
    <location>
        <begin position="46"/>
        <end position="65"/>
    </location>
</feature>
<keyword evidence="2" id="KW-0472">Membrane</keyword>
<evidence type="ECO:0000256" key="1">
    <source>
        <dbReference type="SAM" id="MobiDB-lite"/>
    </source>
</evidence>
<proteinExistence type="predicted"/>
<feature type="region of interest" description="Disordered" evidence="1">
    <location>
        <begin position="190"/>
        <end position="216"/>
    </location>
</feature>
<sequence>MSLEGTGKKVSPVIIALIVICEVGFWVLLAGGLALRYLAKMPRAGIAVLLLEPLLELVLLVVTAVDLKNGAEADWKHGLAAVYIGFSVTMGHRMIKWADARFTHRFAGGPPPVPAPKYGRERAVFEWQSAGRWILAALVAMGLLQLAAWYVGDPARTASLRDWQTKMLFVIGINLVIAVSYTLWPKKAPAGELSPGGADERERDKAGAAQGPPSPR</sequence>
<evidence type="ECO:0000256" key="2">
    <source>
        <dbReference type="SAM" id="Phobius"/>
    </source>
</evidence>
<keyword evidence="2" id="KW-1133">Transmembrane helix</keyword>
<evidence type="ECO:0000313" key="3">
    <source>
        <dbReference type="EMBL" id="GCD42983.1"/>
    </source>
</evidence>
<feature type="transmembrane region" description="Helical" evidence="2">
    <location>
        <begin position="12"/>
        <end position="34"/>
    </location>
</feature>
<organism evidence="3 4">
    <name type="scientific">Streptomyces paromomycinus</name>
    <name type="common">Streptomyces rimosus subsp. paromomycinus</name>
    <dbReference type="NCBI Taxonomy" id="92743"/>
    <lineage>
        <taxon>Bacteria</taxon>
        <taxon>Bacillati</taxon>
        <taxon>Actinomycetota</taxon>
        <taxon>Actinomycetes</taxon>
        <taxon>Kitasatosporales</taxon>
        <taxon>Streptomycetaceae</taxon>
        <taxon>Streptomyces</taxon>
    </lineage>
</organism>
<evidence type="ECO:0000313" key="4">
    <source>
        <dbReference type="Proteomes" id="UP000286746"/>
    </source>
</evidence>
<feature type="transmembrane region" description="Helical" evidence="2">
    <location>
        <begin position="77"/>
        <end position="95"/>
    </location>
</feature>
<accession>A0A401W0X4</accession>
<feature type="transmembrane region" description="Helical" evidence="2">
    <location>
        <begin position="130"/>
        <end position="151"/>
    </location>
</feature>
<gene>
    <name evidence="3" type="ORF">GKJPGBOP_02658</name>
</gene>
<feature type="transmembrane region" description="Helical" evidence="2">
    <location>
        <begin position="163"/>
        <end position="184"/>
    </location>
</feature>
<dbReference type="Proteomes" id="UP000286746">
    <property type="component" value="Unassembled WGS sequence"/>
</dbReference>
<dbReference type="AlphaFoldDB" id="A0A401W0X4"/>